<keyword evidence="2" id="KW-0472">Membrane</keyword>
<dbReference type="Pfam" id="PF03929">
    <property type="entry name" value="PepSY_TM"/>
    <property type="match status" value="1"/>
</dbReference>
<proteinExistence type="predicted"/>
<dbReference type="EMBL" id="CP090978">
    <property type="protein sequence ID" value="UJF32536.1"/>
    <property type="molecule type" value="Genomic_DNA"/>
</dbReference>
<dbReference type="RefSeq" id="WP_235118885.1">
    <property type="nucleotide sequence ID" value="NZ_CP090978.1"/>
</dbReference>
<keyword evidence="4" id="KW-1185">Reference proteome</keyword>
<reference evidence="3 4" key="1">
    <citation type="journal article" date="2024" name="Int. J. Syst. Evol. Microbiol.">
        <title>Paenibacillus hexagrammi sp. nov., a novel bacterium isolated from the gut content of Hexagrammos agrammus.</title>
        <authorList>
            <person name="Jung H.K."/>
            <person name="Kim D.G."/>
            <person name="Zin H."/>
            <person name="Park J."/>
            <person name="Jung H."/>
            <person name="Kim Y.O."/>
            <person name="Kong H.J."/>
            <person name="Kim J.W."/>
            <person name="Kim Y.S."/>
        </authorList>
    </citation>
    <scope>NUCLEOTIDE SEQUENCE [LARGE SCALE GENOMIC DNA]</scope>
    <source>
        <strain evidence="3 4">YPD9-1</strain>
    </source>
</reference>
<keyword evidence="2" id="KW-1133">Transmembrane helix</keyword>
<organism evidence="3 4">
    <name type="scientific">Paenibacillus hexagrammi</name>
    <dbReference type="NCBI Taxonomy" id="2908839"/>
    <lineage>
        <taxon>Bacteria</taxon>
        <taxon>Bacillati</taxon>
        <taxon>Bacillota</taxon>
        <taxon>Bacilli</taxon>
        <taxon>Bacillales</taxon>
        <taxon>Paenibacillaceae</taxon>
        <taxon>Paenibacillus</taxon>
    </lineage>
</organism>
<name>A0ABY3SH72_9BACL</name>
<feature type="compositionally biased region" description="Polar residues" evidence="1">
    <location>
        <begin position="48"/>
        <end position="74"/>
    </location>
</feature>
<evidence type="ECO:0000313" key="3">
    <source>
        <dbReference type="EMBL" id="UJF32536.1"/>
    </source>
</evidence>
<feature type="transmembrane region" description="Helical" evidence="2">
    <location>
        <begin position="7"/>
        <end position="29"/>
    </location>
</feature>
<evidence type="ECO:0000256" key="1">
    <source>
        <dbReference type="SAM" id="MobiDB-lite"/>
    </source>
</evidence>
<dbReference type="InterPro" id="IPR005625">
    <property type="entry name" value="PepSY-ass_TM"/>
</dbReference>
<accession>A0ABY3SH72</accession>
<sequence>MRKFRQLHLWIGLITSLFILVEAITGLLLSETWLMGQTSSQKEMRMPAQSTNPSASPTAGSTGNSTDANANTAVSRKPEGFGQQGSSLAGWVHQLHEGRVGSTNLKWLVDITAIALIILTLTGIALSIQTLRAQSRSRKRRNG</sequence>
<dbReference type="PANTHER" id="PTHR40115:SF1">
    <property type="entry name" value="INNER MEMBRANE PROTEIN WITH PEPSY TM HELIX"/>
    <property type="match status" value="1"/>
</dbReference>
<protein>
    <submittedName>
        <fullName evidence="3">PepSY domain-containing protein</fullName>
    </submittedName>
</protein>
<dbReference type="InterPro" id="IPR032307">
    <property type="entry name" value="PepSY_TM-like_2"/>
</dbReference>
<evidence type="ECO:0000256" key="2">
    <source>
        <dbReference type="SAM" id="Phobius"/>
    </source>
</evidence>
<dbReference type="Proteomes" id="UP001649230">
    <property type="component" value="Chromosome"/>
</dbReference>
<keyword evidence="2" id="KW-0812">Transmembrane</keyword>
<feature type="transmembrane region" description="Helical" evidence="2">
    <location>
        <begin position="107"/>
        <end position="131"/>
    </location>
</feature>
<dbReference type="PANTHER" id="PTHR40115">
    <property type="entry name" value="INNER MEMBRANE PROTEIN WITH PEPSY TM HELIX"/>
    <property type="match status" value="1"/>
</dbReference>
<evidence type="ECO:0000313" key="4">
    <source>
        <dbReference type="Proteomes" id="UP001649230"/>
    </source>
</evidence>
<feature type="region of interest" description="Disordered" evidence="1">
    <location>
        <begin position="40"/>
        <end position="82"/>
    </location>
</feature>
<gene>
    <name evidence="3" type="ORF">L0M14_23220</name>
</gene>